<name>A0ABW1DMI3_9DEIO</name>
<keyword evidence="3" id="KW-1185">Reference proteome</keyword>
<evidence type="ECO:0000313" key="2">
    <source>
        <dbReference type="EMBL" id="MFC5849355.1"/>
    </source>
</evidence>
<accession>A0ABW1DMI3</accession>
<reference evidence="3" key="1">
    <citation type="journal article" date="2019" name="Int. J. Syst. Evol. Microbiol.">
        <title>The Global Catalogue of Microorganisms (GCM) 10K type strain sequencing project: providing services to taxonomists for standard genome sequencing and annotation.</title>
        <authorList>
            <consortium name="The Broad Institute Genomics Platform"/>
            <consortium name="The Broad Institute Genome Sequencing Center for Infectious Disease"/>
            <person name="Wu L."/>
            <person name="Ma J."/>
        </authorList>
    </citation>
    <scope>NUCLEOTIDE SEQUENCE [LARGE SCALE GENOMIC DNA]</scope>
    <source>
        <strain evidence="3">CGMCC 1.15053</strain>
    </source>
</reference>
<dbReference type="EMBL" id="JBHSOH010000020">
    <property type="protein sequence ID" value="MFC5849355.1"/>
    <property type="molecule type" value="Genomic_DNA"/>
</dbReference>
<comment type="caution">
    <text evidence="2">The sequence shown here is derived from an EMBL/GenBank/DDBJ whole genome shotgun (WGS) entry which is preliminary data.</text>
</comment>
<gene>
    <name evidence="2" type="ORF">ACFPQ6_13665</name>
</gene>
<proteinExistence type="predicted"/>
<protein>
    <submittedName>
        <fullName evidence="2">Uncharacterized protein</fullName>
    </submittedName>
</protein>
<evidence type="ECO:0000313" key="3">
    <source>
        <dbReference type="Proteomes" id="UP001595979"/>
    </source>
</evidence>
<sequence length="168" mass="18186">MNVSLPAPRNHWKLHTETGAPGTHRWYANEGHDDGAPVHFEFELRGRGGEVLAFGRMTHDTPEPLSDFGYAEFGPGTLLFTRPGLSARAWRPARVLRPDSHRLTDLRGDLALAHPDHLCAHGRSLLDSGQACVVVIGQQSAACVEQGRHLTPLYDCPDGAACGHGAQA</sequence>
<organism evidence="2 3">
    <name type="scientific">Deinococcus petrolearius</name>
    <dbReference type="NCBI Taxonomy" id="1751295"/>
    <lineage>
        <taxon>Bacteria</taxon>
        <taxon>Thermotogati</taxon>
        <taxon>Deinococcota</taxon>
        <taxon>Deinococci</taxon>
        <taxon>Deinococcales</taxon>
        <taxon>Deinococcaceae</taxon>
        <taxon>Deinococcus</taxon>
    </lineage>
</organism>
<dbReference type="Proteomes" id="UP001595979">
    <property type="component" value="Unassembled WGS sequence"/>
</dbReference>
<feature type="region of interest" description="Disordered" evidence="1">
    <location>
        <begin position="1"/>
        <end position="23"/>
    </location>
</feature>
<evidence type="ECO:0000256" key="1">
    <source>
        <dbReference type="SAM" id="MobiDB-lite"/>
    </source>
</evidence>
<dbReference type="RefSeq" id="WP_380050439.1">
    <property type="nucleotide sequence ID" value="NZ_JBHSOH010000020.1"/>
</dbReference>